<dbReference type="RefSeq" id="WP_253020476.1">
    <property type="nucleotide sequence ID" value="NZ_JAOSHN010000001.1"/>
</dbReference>
<evidence type="ECO:0000313" key="2">
    <source>
        <dbReference type="EMBL" id="MCU7379420.1"/>
    </source>
</evidence>
<comment type="caution">
    <text evidence="1">The sequence shown here is derived from an EMBL/GenBank/DDBJ whole genome shotgun (WGS) entry which is preliminary data.</text>
</comment>
<dbReference type="AlphaFoldDB" id="A0A9J6QRE4"/>
<name>A0A9J6QRE4_9FIRM</name>
<dbReference type="Proteomes" id="UP001065549">
    <property type="component" value="Unassembled WGS sequence"/>
</dbReference>
<evidence type="ECO:0000313" key="1">
    <source>
        <dbReference type="EMBL" id="MCU7376871.1"/>
    </source>
</evidence>
<reference evidence="1" key="1">
    <citation type="submission" date="2022-09" db="EMBL/GenBank/DDBJ databases">
        <title>Culturomic study of gut microbiota in children with autism spectrum disorder.</title>
        <authorList>
            <person name="Efimov B.A."/>
            <person name="Chaplin A.V."/>
            <person name="Sokolova S.R."/>
            <person name="Pikina A.P."/>
            <person name="Korzhanova M."/>
            <person name="Belova V."/>
            <person name="Korostin D."/>
        </authorList>
    </citation>
    <scope>NUCLEOTIDE SEQUENCE</scope>
    <source>
        <strain evidence="1">ASD5510</strain>
    </source>
</reference>
<proteinExistence type="predicted"/>
<keyword evidence="3" id="KW-1185">Reference proteome</keyword>
<dbReference type="Gene3D" id="3.40.91.30">
    <property type="match status" value="1"/>
</dbReference>
<gene>
    <name evidence="1" type="ORF">OBO34_00720</name>
    <name evidence="2" type="ORF">OBO34_13815</name>
</gene>
<dbReference type="EMBL" id="JAOSHN010000001">
    <property type="protein sequence ID" value="MCU7376871.1"/>
    <property type="molecule type" value="Genomic_DNA"/>
</dbReference>
<organism evidence="1 3">
    <name type="scientific">Hominibacterium faecale</name>
    <dbReference type="NCBI Taxonomy" id="2839743"/>
    <lineage>
        <taxon>Bacteria</taxon>
        <taxon>Bacillati</taxon>
        <taxon>Bacillota</taxon>
        <taxon>Clostridia</taxon>
        <taxon>Peptostreptococcales</taxon>
        <taxon>Anaerovoracaceae</taxon>
        <taxon>Hominibacterium</taxon>
    </lineage>
</organism>
<accession>A0A9J6QRE4</accession>
<sequence length="267" mass="31524">MYKQRQLLAQIKEEVGRYEALIHDLEFRKAQLPDGSLIYKRGSYYRAVKFKGKNRQILIPENLSEAQRLIDELKERRYTKKALPVLKRNLKLLQQVIERMELYDAAKIEDSLPSYYKGLNHTAFLLKGDIYPEQWSSIPYDRNLSHPDDLLYQSEGGQLTRSKAEAEIATILEQKGIFFRYEPKLQLGWHCYYPDFCAAHPVHRKQIYWEHFGKMDDPAYAANTMDKLRVYSEHGYRLGDNLIATWETKTAPLTFQHIKERVDVYLS</sequence>
<protein>
    <submittedName>
        <fullName evidence="1">Uncharacterized protein</fullName>
    </submittedName>
</protein>
<evidence type="ECO:0000313" key="3">
    <source>
        <dbReference type="Proteomes" id="UP001065549"/>
    </source>
</evidence>
<dbReference type="EMBL" id="JAOSHN010000005">
    <property type="protein sequence ID" value="MCU7379420.1"/>
    <property type="molecule type" value="Genomic_DNA"/>
</dbReference>